<sequence>ISFTCSFDNVDIKNLLLGYYFVILAKKESFHSLIHKIFNILDFISPCASLFDAYEQKMDKLKVI</sequence>
<keyword evidence="2" id="KW-1185">Reference proteome</keyword>
<organism evidence="1 2">
    <name type="scientific">Acetivibrio mesophilus</name>
    <dbReference type="NCBI Taxonomy" id="2487273"/>
    <lineage>
        <taxon>Bacteria</taxon>
        <taxon>Bacillati</taxon>
        <taxon>Bacillota</taxon>
        <taxon>Clostridia</taxon>
        <taxon>Eubacteriales</taxon>
        <taxon>Oscillospiraceae</taxon>
        <taxon>Acetivibrio</taxon>
    </lineage>
</organism>
<feature type="non-terminal residue" evidence="1">
    <location>
        <position position="1"/>
    </location>
</feature>
<gene>
    <name evidence="1" type="ORF">EFD62_17410</name>
</gene>
<dbReference type="EMBL" id="RLII01000087">
    <property type="protein sequence ID" value="RXE57496.1"/>
    <property type="molecule type" value="Genomic_DNA"/>
</dbReference>
<protein>
    <submittedName>
        <fullName evidence="1">Uncharacterized protein</fullName>
    </submittedName>
</protein>
<evidence type="ECO:0000313" key="1">
    <source>
        <dbReference type="EMBL" id="RXE57496.1"/>
    </source>
</evidence>
<name>A0A4Q0HZY2_9FIRM</name>
<dbReference type="AlphaFoldDB" id="A0A4Q0HZY2"/>
<reference evidence="2" key="1">
    <citation type="submission" date="2018-11" db="EMBL/GenBank/DDBJ databases">
        <title>Genome sequencing of a novel mesophilic and cellulolytic organism within the genus Hungateiclostridium.</title>
        <authorList>
            <person name="Rettenmaier R."/>
            <person name="Liebl W."/>
            <person name="Zverlov V."/>
        </authorList>
    </citation>
    <scope>NUCLEOTIDE SEQUENCE [LARGE SCALE GENOMIC DNA]</scope>
    <source>
        <strain evidence="2">N2K1</strain>
    </source>
</reference>
<proteinExistence type="predicted"/>
<evidence type="ECO:0000313" key="2">
    <source>
        <dbReference type="Proteomes" id="UP000289166"/>
    </source>
</evidence>
<dbReference type="RefSeq" id="WP_206659766.1">
    <property type="nucleotide sequence ID" value="NZ_RLII01000087.1"/>
</dbReference>
<dbReference type="Proteomes" id="UP000289166">
    <property type="component" value="Unassembled WGS sequence"/>
</dbReference>
<accession>A0A4Q0HZY2</accession>
<comment type="caution">
    <text evidence="1">The sequence shown here is derived from an EMBL/GenBank/DDBJ whole genome shotgun (WGS) entry which is preliminary data.</text>
</comment>